<dbReference type="EMBL" id="LLXJ01000869">
    <property type="protein sequence ID" value="PKC05513.1"/>
    <property type="molecule type" value="Genomic_DNA"/>
</dbReference>
<dbReference type="AlphaFoldDB" id="A0A2N0PFB1"/>
<sequence>MNRQFSQDTINKYFKRLRQLLKDKLLAIKNRLSSQSKKNRQTKTYIRFSSGTHVIYLGFYLPCGAEYRYDRHDSPNTKCCSQPTAFVLSQNRWHCNEHLEIPTVVVLFDDQPEEKFPKNPDFYQNISHNGHNHGKEVHSTRLGVKYDIIIKKYNKFRGQKDKQLKEVMEPTELLDSIIPIVFKQLSHFVERGSIHPYDAKFRKDIADNEKSVLRHTKNWLQRTKKWNKTKKKLPPLPPDIIGDPRLYYYNTYNINLFDYKALIIENLPETTNDSNFFIVSPQHRNIINDSNTFFNRLTPPLQLELSPKPNDSFGINKSLIETDSEEDSDPSEVFPTYRTKETYKLEDEDEELQQCLKKMKHRLGNMGALLADSSEAMHCEYILAIFYASLYIVKRITNKELILAPQLEVVGEESTGQVDQANKALEELICITERMLHQVAMGFSQNLVQCEKCIKVHYRPEDPFDRICNMNISNRGRSRRSSSPTPSIEEVEQVLGQRSSSQRSRKSRSNRRSCTRSESPSHNPFQTPSMPHNEDGDTENCWSEHSDFIYPTTIL</sequence>
<dbReference type="Proteomes" id="UP000232722">
    <property type="component" value="Unassembled WGS sequence"/>
</dbReference>
<evidence type="ECO:0000256" key="1">
    <source>
        <dbReference type="SAM" id="MobiDB-lite"/>
    </source>
</evidence>
<comment type="caution">
    <text evidence="2">The sequence shown here is derived from an EMBL/GenBank/DDBJ whole genome shotgun (WGS) entry which is preliminary data.</text>
</comment>
<dbReference type="VEuPathDB" id="FungiDB:FUN_005006"/>
<feature type="region of interest" description="Disordered" evidence="1">
    <location>
        <begin position="475"/>
        <end position="542"/>
    </location>
</feature>
<feature type="compositionally biased region" description="Basic residues" evidence="1">
    <location>
        <begin position="503"/>
        <end position="514"/>
    </location>
</feature>
<reference evidence="2 3" key="1">
    <citation type="submission" date="2016-04" db="EMBL/GenBank/DDBJ databases">
        <title>Genome analyses suggest a sexual origin of heterokaryosis in a supposedly ancient asexual fungus.</title>
        <authorList>
            <person name="Ropars J."/>
            <person name="Sedzielewska K."/>
            <person name="Noel J."/>
            <person name="Charron P."/>
            <person name="Farinelli L."/>
            <person name="Marton T."/>
            <person name="Kruger M."/>
            <person name="Pelin A."/>
            <person name="Brachmann A."/>
            <person name="Corradi N."/>
        </authorList>
    </citation>
    <scope>NUCLEOTIDE SEQUENCE [LARGE SCALE GENOMIC DNA]</scope>
    <source>
        <strain evidence="2 3">A5</strain>
    </source>
</reference>
<dbReference type="VEuPathDB" id="FungiDB:RhiirA1_446364"/>
<accession>A0A2N0PFB1</accession>
<dbReference type="VEuPathDB" id="FungiDB:RhiirFUN_013928"/>
<evidence type="ECO:0000313" key="2">
    <source>
        <dbReference type="EMBL" id="PKC05513.1"/>
    </source>
</evidence>
<protein>
    <submittedName>
        <fullName evidence="2">Uncharacterized protein</fullName>
    </submittedName>
</protein>
<feature type="compositionally biased region" description="Polar residues" evidence="1">
    <location>
        <begin position="520"/>
        <end position="530"/>
    </location>
</feature>
<gene>
    <name evidence="2" type="ORF">RhiirA5_502049</name>
</gene>
<evidence type="ECO:0000313" key="3">
    <source>
        <dbReference type="Proteomes" id="UP000232722"/>
    </source>
</evidence>
<proteinExistence type="predicted"/>
<reference evidence="2 3" key="2">
    <citation type="submission" date="2017-09" db="EMBL/GenBank/DDBJ databases">
        <title>Extensive intraspecific genome diversity in a model arbuscular mycorrhizal fungus.</title>
        <authorList>
            <person name="Chen E.C."/>
            <person name="Morin E."/>
            <person name="Beaudet D."/>
            <person name="Noel J."/>
            <person name="Ndikumana S."/>
            <person name="Charron P."/>
            <person name="St-Onge C."/>
            <person name="Giorgi J."/>
            <person name="Grigoriev I.V."/>
            <person name="Roux C."/>
            <person name="Martin F.M."/>
            <person name="Corradi N."/>
        </authorList>
    </citation>
    <scope>NUCLEOTIDE SEQUENCE [LARGE SCALE GENOMIC DNA]</scope>
    <source>
        <strain evidence="2 3">A5</strain>
    </source>
</reference>
<name>A0A2N0PFB1_9GLOM</name>
<organism evidence="2 3">
    <name type="scientific">Rhizophagus irregularis</name>
    <dbReference type="NCBI Taxonomy" id="588596"/>
    <lineage>
        <taxon>Eukaryota</taxon>
        <taxon>Fungi</taxon>
        <taxon>Fungi incertae sedis</taxon>
        <taxon>Mucoromycota</taxon>
        <taxon>Glomeromycotina</taxon>
        <taxon>Glomeromycetes</taxon>
        <taxon>Glomerales</taxon>
        <taxon>Glomeraceae</taxon>
        <taxon>Rhizophagus</taxon>
    </lineage>
</organism>